<feature type="region of interest" description="Disordered" evidence="1">
    <location>
        <begin position="309"/>
        <end position="353"/>
    </location>
</feature>
<dbReference type="RefSeq" id="XP_064657138.1">
    <property type="nucleotide sequence ID" value="XM_064804368.1"/>
</dbReference>
<evidence type="ECO:0000313" key="2">
    <source>
        <dbReference type="EMBL" id="KAK5167432.1"/>
    </source>
</evidence>
<dbReference type="Proteomes" id="UP001337655">
    <property type="component" value="Unassembled WGS sequence"/>
</dbReference>
<evidence type="ECO:0000256" key="1">
    <source>
        <dbReference type="SAM" id="MobiDB-lite"/>
    </source>
</evidence>
<dbReference type="AlphaFoldDB" id="A0AAV9P7N2"/>
<accession>A0AAV9P7N2</accession>
<dbReference type="GeneID" id="89928467"/>
<feature type="compositionally biased region" description="Basic and acidic residues" evidence="1">
    <location>
        <begin position="310"/>
        <end position="343"/>
    </location>
</feature>
<sequence length="353" mass="38067">MAGPSTRSSTRAVATATASSSDSPRAGDKHKRSAEAAAGEDEVDQAGPVAAGDDDGDVGDGEGSDGGQEQEEAEEDLEAEETAETVHAEAESLISTFLPAALTSHDLLSVASVFTNQEMVAELLSQAYAAEATSDKDREAVKKELEAKRAEFGTAARRNRYASLKREETKRARKAAEQDSTLQAPGAPKKRPDRQGKKVATNTTQDASLSKKQGKQPVRQPAPQTAENQAAPRDQDTTTQQAPQSALQAAANRLTTQGQEAVDQQAPEASATQNTPLQIREATWKDLRDYTAEEMRDLREEAGLESLESIEARNKAKKEADRKAYDRPESEAFRALMYREDGSSRSVTSDDEE</sequence>
<name>A0AAV9P7N2_9PEZI</name>
<organism evidence="2 3">
    <name type="scientific">Saxophila tyrrhenica</name>
    <dbReference type="NCBI Taxonomy" id="1690608"/>
    <lineage>
        <taxon>Eukaryota</taxon>
        <taxon>Fungi</taxon>
        <taxon>Dikarya</taxon>
        <taxon>Ascomycota</taxon>
        <taxon>Pezizomycotina</taxon>
        <taxon>Dothideomycetes</taxon>
        <taxon>Dothideomycetidae</taxon>
        <taxon>Mycosphaerellales</taxon>
        <taxon>Extremaceae</taxon>
        <taxon>Saxophila</taxon>
    </lineage>
</organism>
<evidence type="ECO:0008006" key="4">
    <source>
        <dbReference type="Google" id="ProtNLM"/>
    </source>
</evidence>
<feature type="region of interest" description="Disordered" evidence="1">
    <location>
        <begin position="155"/>
        <end position="280"/>
    </location>
</feature>
<comment type="caution">
    <text evidence="2">The sequence shown here is derived from an EMBL/GenBank/DDBJ whole genome shotgun (WGS) entry which is preliminary data.</text>
</comment>
<proteinExistence type="predicted"/>
<feature type="region of interest" description="Disordered" evidence="1">
    <location>
        <begin position="1"/>
        <end position="88"/>
    </location>
</feature>
<dbReference type="EMBL" id="JAVRRT010000011">
    <property type="protein sequence ID" value="KAK5167432.1"/>
    <property type="molecule type" value="Genomic_DNA"/>
</dbReference>
<feature type="compositionally biased region" description="Basic and acidic residues" evidence="1">
    <location>
        <begin position="164"/>
        <end position="177"/>
    </location>
</feature>
<feature type="compositionally biased region" description="Acidic residues" evidence="1">
    <location>
        <begin position="52"/>
        <end position="83"/>
    </location>
</feature>
<keyword evidence="3" id="KW-1185">Reference proteome</keyword>
<protein>
    <recommendedName>
        <fullName evidence="4">CUE domain-containing protein</fullName>
    </recommendedName>
</protein>
<gene>
    <name evidence="2" type="ORF">LTR77_007131</name>
</gene>
<reference evidence="2 3" key="1">
    <citation type="submission" date="2023-08" db="EMBL/GenBank/DDBJ databases">
        <title>Black Yeasts Isolated from many extreme environments.</title>
        <authorList>
            <person name="Coleine C."/>
            <person name="Stajich J.E."/>
            <person name="Selbmann L."/>
        </authorList>
    </citation>
    <scope>NUCLEOTIDE SEQUENCE [LARGE SCALE GENOMIC DNA]</scope>
    <source>
        <strain evidence="2 3">CCFEE 5935</strain>
    </source>
</reference>
<feature type="compositionally biased region" description="Low complexity" evidence="1">
    <location>
        <begin position="237"/>
        <end position="251"/>
    </location>
</feature>
<feature type="compositionally biased region" description="Low complexity" evidence="1">
    <location>
        <begin position="1"/>
        <end position="24"/>
    </location>
</feature>
<feature type="compositionally biased region" description="Polar residues" evidence="1">
    <location>
        <begin position="200"/>
        <end position="211"/>
    </location>
</feature>
<evidence type="ECO:0000313" key="3">
    <source>
        <dbReference type="Proteomes" id="UP001337655"/>
    </source>
</evidence>